<dbReference type="EMBL" id="FO681348">
    <property type="protein sequence ID" value="CCV65356.1"/>
    <property type="molecule type" value="Genomic_DNA"/>
</dbReference>
<organism evidence="1 2">
    <name type="scientific">Acholeplasma brassicae</name>
    <dbReference type="NCBI Taxonomy" id="61635"/>
    <lineage>
        <taxon>Bacteria</taxon>
        <taxon>Bacillati</taxon>
        <taxon>Mycoplasmatota</taxon>
        <taxon>Mollicutes</taxon>
        <taxon>Acholeplasmatales</taxon>
        <taxon>Acholeplasmataceae</taxon>
        <taxon>Acholeplasma</taxon>
    </lineage>
</organism>
<proteinExistence type="predicted"/>
<accession>U4KML9</accession>
<name>U4KML9_9MOLU</name>
<gene>
    <name evidence="1" type="ORF">BN85303350</name>
</gene>
<dbReference type="Proteomes" id="UP000032737">
    <property type="component" value="Chromosome"/>
</dbReference>
<dbReference type="STRING" id="61635.BN85303350"/>
<evidence type="ECO:0000313" key="2">
    <source>
        <dbReference type="Proteomes" id="UP000032737"/>
    </source>
</evidence>
<evidence type="ECO:0000313" key="1">
    <source>
        <dbReference type="EMBL" id="CCV65356.1"/>
    </source>
</evidence>
<dbReference type="AlphaFoldDB" id="U4KML9"/>
<keyword evidence="2" id="KW-1185">Reference proteome</keyword>
<dbReference type="OrthoDB" id="9810781at2"/>
<dbReference type="KEGG" id="abra:BN85303350"/>
<dbReference type="InterPro" id="IPR011322">
    <property type="entry name" value="N-reg_PII-like_a/b"/>
</dbReference>
<dbReference type="RefSeq" id="WP_030004217.1">
    <property type="nucleotide sequence ID" value="NC_022549.1"/>
</dbReference>
<dbReference type="HOGENOM" id="CLU_155828_0_0_14"/>
<dbReference type="SUPFAM" id="SSF54913">
    <property type="entry name" value="GlnB-like"/>
    <property type="match status" value="1"/>
</dbReference>
<reference evidence="1 2" key="1">
    <citation type="journal article" date="2013" name="J. Mol. Microbiol. Biotechnol.">
        <title>Analysis of the Complete Genomes of Acholeplasma brassicae , A. palmae and A. laidlawii and Their Comparison to the Obligate Parasites from ' Candidatus Phytoplasma'.</title>
        <authorList>
            <person name="Kube M."/>
            <person name="Siewert C."/>
            <person name="Migdoll A.M."/>
            <person name="Duduk B."/>
            <person name="Holz S."/>
            <person name="Rabus R."/>
            <person name="Seemuller E."/>
            <person name="Mitrovic J."/>
            <person name="Muller I."/>
            <person name="Buttner C."/>
            <person name="Reinhardt R."/>
        </authorList>
    </citation>
    <scope>NUCLEOTIDE SEQUENCE [LARGE SCALE GENOMIC DNA]</scope>
    <source>
        <strain evidence="2">0502</strain>
    </source>
</reference>
<protein>
    <recommendedName>
        <fullName evidence="3">Nitrogen regulatory protein P-II</fullName>
    </recommendedName>
</protein>
<sequence>MKNALVIVLNDVKYLDDILSSFIELGVGGATIIDSQGMASAIVNGKAQNVPLFGSLKKLLEGSHPYNKTLFAVIEGTELLEKTIKEIQEILFDHKGPGAGFMFTIPVGNIMKLGNN</sequence>
<evidence type="ECO:0008006" key="3">
    <source>
        <dbReference type="Google" id="ProtNLM"/>
    </source>
</evidence>